<sequence length="142" mass="16293">MVPWAPPPTWVGPPAARYLRNWALIQRDDTSSPSGAIKRLLDAVPQSRITKARLIETATKGDDADEQEWVLPSGVDLRGLPTYQMRTILDDQRLNGRVVFLTSWEPTREPASNLPSNEIKKYRKRKRRKVERPYIEAKGKED</sequence>
<comment type="caution">
    <text evidence="2">The sequence shown here is derived from an EMBL/GenBank/DDBJ whole genome shotgun (WGS) entry which is preliminary data.</text>
</comment>
<name>W3A070_PHYNI</name>
<dbReference type="EMBL" id="ANIY01000516">
    <property type="protein sequence ID" value="ETP52591.1"/>
    <property type="molecule type" value="Genomic_DNA"/>
</dbReference>
<dbReference type="AlphaFoldDB" id="W3A070"/>
<evidence type="ECO:0000256" key="1">
    <source>
        <dbReference type="SAM" id="MobiDB-lite"/>
    </source>
</evidence>
<feature type="compositionally biased region" description="Basic residues" evidence="1">
    <location>
        <begin position="121"/>
        <end position="130"/>
    </location>
</feature>
<accession>W3A070</accession>
<reference evidence="2 3" key="1">
    <citation type="submission" date="2013-11" db="EMBL/GenBank/DDBJ databases">
        <title>The Genome Sequence of Phytophthora parasitica P10297.</title>
        <authorList>
            <consortium name="The Broad Institute Genomics Platform"/>
            <person name="Russ C."/>
            <person name="Tyler B."/>
            <person name="Panabieres F."/>
            <person name="Shan W."/>
            <person name="Tripathy S."/>
            <person name="Grunwald N."/>
            <person name="Machado M."/>
            <person name="Johnson C.S."/>
            <person name="Walker B."/>
            <person name="Young S.K."/>
            <person name="Zeng Q."/>
            <person name="Gargeya S."/>
            <person name="Fitzgerald M."/>
            <person name="Haas B."/>
            <person name="Abouelleil A."/>
            <person name="Allen A.W."/>
            <person name="Alvarado L."/>
            <person name="Arachchi H.M."/>
            <person name="Berlin A.M."/>
            <person name="Chapman S.B."/>
            <person name="Gainer-Dewar J."/>
            <person name="Goldberg J."/>
            <person name="Griggs A."/>
            <person name="Gujja S."/>
            <person name="Hansen M."/>
            <person name="Howarth C."/>
            <person name="Imamovic A."/>
            <person name="Ireland A."/>
            <person name="Larimer J."/>
            <person name="McCowan C."/>
            <person name="Murphy C."/>
            <person name="Pearson M."/>
            <person name="Poon T.W."/>
            <person name="Priest M."/>
            <person name="Roberts A."/>
            <person name="Saif S."/>
            <person name="Shea T."/>
            <person name="Sisk P."/>
            <person name="Sykes S."/>
            <person name="Wortman J."/>
            <person name="Nusbaum C."/>
            <person name="Birren B."/>
        </authorList>
    </citation>
    <scope>NUCLEOTIDE SEQUENCE [LARGE SCALE GENOMIC DNA]</scope>
    <source>
        <strain evidence="2 3">P10297</strain>
    </source>
</reference>
<feature type="region of interest" description="Disordered" evidence="1">
    <location>
        <begin position="106"/>
        <end position="142"/>
    </location>
</feature>
<protein>
    <submittedName>
        <fullName evidence="2">Uncharacterized protein</fullName>
    </submittedName>
</protein>
<evidence type="ECO:0000313" key="3">
    <source>
        <dbReference type="Proteomes" id="UP000018948"/>
    </source>
</evidence>
<feature type="compositionally biased region" description="Basic and acidic residues" evidence="1">
    <location>
        <begin position="131"/>
        <end position="142"/>
    </location>
</feature>
<gene>
    <name evidence="2" type="ORF">F442_02420</name>
</gene>
<dbReference type="Proteomes" id="UP000018948">
    <property type="component" value="Unassembled WGS sequence"/>
</dbReference>
<dbReference type="OrthoDB" id="99098at2759"/>
<evidence type="ECO:0000313" key="2">
    <source>
        <dbReference type="EMBL" id="ETP52591.1"/>
    </source>
</evidence>
<organism evidence="2 3">
    <name type="scientific">Phytophthora nicotianae P10297</name>
    <dbReference type="NCBI Taxonomy" id="1317064"/>
    <lineage>
        <taxon>Eukaryota</taxon>
        <taxon>Sar</taxon>
        <taxon>Stramenopiles</taxon>
        <taxon>Oomycota</taxon>
        <taxon>Peronosporomycetes</taxon>
        <taxon>Peronosporales</taxon>
        <taxon>Peronosporaceae</taxon>
        <taxon>Phytophthora</taxon>
    </lineage>
</organism>
<proteinExistence type="predicted"/>